<protein>
    <submittedName>
        <fullName evidence="3">tRNA A-37 threonylcarbamoyl transferase component Bud32</fullName>
    </submittedName>
</protein>
<keyword evidence="3" id="KW-0808">Transferase</keyword>
<dbReference type="InterPro" id="IPR012341">
    <property type="entry name" value="6hp_glycosidase-like_sf"/>
</dbReference>
<evidence type="ECO:0000256" key="1">
    <source>
        <dbReference type="SAM" id="MobiDB-lite"/>
    </source>
</evidence>
<dbReference type="InterPro" id="IPR007822">
    <property type="entry name" value="LANC-like"/>
</dbReference>
<feature type="compositionally biased region" description="Basic and acidic residues" evidence="1">
    <location>
        <begin position="845"/>
        <end position="856"/>
    </location>
</feature>
<name>A0A7W9JK63_9MICC</name>
<evidence type="ECO:0000313" key="3">
    <source>
        <dbReference type="EMBL" id="MBB5849169.1"/>
    </source>
</evidence>
<dbReference type="InterPro" id="IPR002575">
    <property type="entry name" value="Aminoglycoside_PTrfase"/>
</dbReference>
<evidence type="ECO:0000313" key="4">
    <source>
        <dbReference type="Proteomes" id="UP000567246"/>
    </source>
</evidence>
<gene>
    <name evidence="3" type="ORF">HDA33_001733</name>
</gene>
<reference evidence="3 4" key="1">
    <citation type="submission" date="2020-08" db="EMBL/GenBank/DDBJ databases">
        <title>Sequencing the genomes of 1000 actinobacteria strains.</title>
        <authorList>
            <person name="Klenk H.-P."/>
        </authorList>
    </citation>
    <scope>NUCLEOTIDE SEQUENCE [LARGE SCALE GENOMIC DNA]</scope>
    <source>
        <strain evidence="3 4">DSM 17945</strain>
    </source>
</reference>
<dbReference type="SUPFAM" id="SSF56112">
    <property type="entry name" value="Protein kinase-like (PK-like)"/>
    <property type="match status" value="1"/>
</dbReference>
<dbReference type="AlphaFoldDB" id="A0A7W9JK63"/>
<dbReference type="Pfam" id="PF01636">
    <property type="entry name" value="APH"/>
    <property type="match status" value="1"/>
</dbReference>
<dbReference type="SMART" id="SM01260">
    <property type="entry name" value="LANC_like"/>
    <property type="match status" value="1"/>
</dbReference>
<dbReference type="Pfam" id="PF25816">
    <property type="entry name" value="RamC_N"/>
    <property type="match status" value="1"/>
</dbReference>
<dbReference type="GO" id="GO:0005524">
    <property type="term" value="F:ATP binding"/>
    <property type="evidence" value="ECO:0007669"/>
    <property type="project" value="InterPro"/>
</dbReference>
<organism evidence="3 4">
    <name type="scientific">Micrococcus endophyticus</name>
    <dbReference type="NCBI Taxonomy" id="455343"/>
    <lineage>
        <taxon>Bacteria</taxon>
        <taxon>Bacillati</taxon>
        <taxon>Actinomycetota</taxon>
        <taxon>Actinomycetes</taxon>
        <taxon>Micrococcales</taxon>
        <taxon>Micrococcaceae</taxon>
        <taxon>Micrococcus</taxon>
    </lineage>
</organism>
<comment type="caution">
    <text evidence="3">The sequence shown here is derived from an EMBL/GenBank/DDBJ whole genome shotgun (WGS) entry which is preliminary data.</text>
</comment>
<keyword evidence="4" id="KW-1185">Reference proteome</keyword>
<dbReference type="InterPro" id="IPR011009">
    <property type="entry name" value="Kinase-like_dom_sf"/>
</dbReference>
<dbReference type="RefSeq" id="WP_184172595.1">
    <property type="nucleotide sequence ID" value="NZ_BAABAG010000014.1"/>
</dbReference>
<dbReference type="SUPFAM" id="SSF158745">
    <property type="entry name" value="LanC-like"/>
    <property type="match status" value="1"/>
</dbReference>
<evidence type="ECO:0000259" key="2">
    <source>
        <dbReference type="PROSITE" id="PS50011"/>
    </source>
</evidence>
<dbReference type="GO" id="GO:0005975">
    <property type="term" value="P:carbohydrate metabolic process"/>
    <property type="evidence" value="ECO:0007669"/>
    <property type="project" value="InterPro"/>
</dbReference>
<dbReference type="GO" id="GO:0004672">
    <property type="term" value="F:protein kinase activity"/>
    <property type="evidence" value="ECO:0007669"/>
    <property type="project" value="InterPro"/>
</dbReference>
<dbReference type="EMBL" id="JACHMW010000001">
    <property type="protein sequence ID" value="MBB5849169.1"/>
    <property type="molecule type" value="Genomic_DNA"/>
</dbReference>
<dbReference type="PROSITE" id="PS50011">
    <property type="entry name" value="PROTEIN_KINASE_DOM"/>
    <property type="match status" value="1"/>
</dbReference>
<dbReference type="Proteomes" id="UP000567246">
    <property type="component" value="Unassembled WGS sequence"/>
</dbReference>
<dbReference type="Gene3D" id="1.10.510.10">
    <property type="entry name" value="Transferase(Phosphotransferase) domain 1"/>
    <property type="match status" value="1"/>
</dbReference>
<proteinExistence type="predicted"/>
<dbReference type="InterPro" id="IPR000719">
    <property type="entry name" value="Prot_kinase_dom"/>
</dbReference>
<dbReference type="Gene3D" id="1.50.10.10">
    <property type="match status" value="1"/>
</dbReference>
<dbReference type="GO" id="GO:0031179">
    <property type="term" value="P:peptide modification"/>
    <property type="evidence" value="ECO:0007669"/>
    <property type="project" value="InterPro"/>
</dbReference>
<dbReference type="InterPro" id="IPR058053">
    <property type="entry name" value="RamC_C"/>
</dbReference>
<feature type="region of interest" description="Disordered" evidence="1">
    <location>
        <begin position="822"/>
        <end position="856"/>
    </location>
</feature>
<feature type="domain" description="Protein kinase" evidence="2">
    <location>
        <begin position="226"/>
        <end position="487"/>
    </location>
</feature>
<dbReference type="InterPro" id="IPR057929">
    <property type="entry name" value="RamC_N"/>
</dbReference>
<accession>A0A7W9JK63</accession>
<dbReference type="CDD" id="cd04791">
    <property type="entry name" value="LanC_SerThrkinase"/>
    <property type="match status" value="1"/>
</dbReference>
<sequence>MSTEVFLRPGSLFHEPADFVPDPARRFRFDLAPLPAGWMRRPAGRTPWSAVSSPDPLPAAGWKVHVAARLEDADETLDTVGELCLELGLSFKYMPSADILHLMERKYAPRTSSGKFITVYAGAADAADRLLERLDPLLAGREAAVALTDVPVAGRPYGVRHGSFVEHWTGLANGLDALAYEAADGTLHRDRRTAGAELPDGVAAPVRAVEALEAHRRARAEQVLPYRITRALHRSNGGGVYDALTPEDRRVVVKEGRRHTGLGLDGRDAADSLADEARALRALAGIPGIPEHVAEHDLGDRTYLVMEHLDGARGIEFVARHHPDMVAGADAERWRSYAERAGRIVANLRAAVAAMHRRGWSFGDLHPGNVLIRDDDSVALIDFETASDDPSAAGDRFTVAPGFRLPPMDARAGDLRRIDLIHLWLLDPDSAFWEFSDQVLAHRVEGVRHLLPAAARDRLRQAAREGFADARWGAVRPVDDEDDLPGLLTEARRTLVAAVGAWGRGTGHAPVDGGAGAAWALGGGMAGILWSLERVRDSHVEVALDRLEDEVARSPRVLPGLFSGRAGVAQVLGAHGRHEAAGAVLDRALGEARHVTAPGLESGLSGVAWAALSAGRVDQAVEIAGRARRALKEGASGRGLFDGPSGFALLAVRLAEVTGAEHWLDAAREALERDLVHLVHRRDGTVLLDRGNLKHQPDLAGGSLGVALAAGRLSTVRPDPALEQVLAAAGRTCLDGSWATQGLFRGRLGAIAFLAERGQDRTAEEEGLLRGGLGRLRHYLVRREGELLMPGRLQLRFSHSFGDGLAGAVRVLESLSDPTLPLLPGLDARTTRPRSAAGDSETTPDTEHHTQKETTS</sequence>